<sequence>ERGRADPGAARDPRPLPAAPLRGRIGRLQPDSHRPRVRAPGRAALDDPSRPLHHGAGGAGQHRRRGRRSAFAAAPRGAVPRDGPAGEGDRRAWDGAGRRRGRNARRHRGRAGRQSNRPQRRGRADSGL</sequence>
<evidence type="ECO:0000313" key="2">
    <source>
        <dbReference type="EMBL" id="CAA9518194.1"/>
    </source>
</evidence>
<protein>
    <submittedName>
        <fullName evidence="2">Uncharacterized protein</fullName>
    </submittedName>
</protein>
<name>A0A6J4TBC7_9ACTN</name>
<evidence type="ECO:0000256" key="1">
    <source>
        <dbReference type="SAM" id="MobiDB-lite"/>
    </source>
</evidence>
<proteinExistence type="predicted"/>
<organism evidence="2">
    <name type="scientific">uncultured Solirubrobacterales bacterium</name>
    <dbReference type="NCBI Taxonomy" id="768556"/>
    <lineage>
        <taxon>Bacteria</taxon>
        <taxon>Bacillati</taxon>
        <taxon>Actinomycetota</taxon>
        <taxon>Thermoleophilia</taxon>
        <taxon>Solirubrobacterales</taxon>
        <taxon>environmental samples</taxon>
    </lineage>
</organism>
<feature type="compositionally biased region" description="Basic and acidic residues" evidence="1">
    <location>
        <begin position="87"/>
        <end position="97"/>
    </location>
</feature>
<feature type="region of interest" description="Disordered" evidence="1">
    <location>
        <begin position="1"/>
        <end position="128"/>
    </location>
</feature>
<feature type="compositionally biased region" description="Basic residues" evidence="1">
    <location>
        <begin position="98"/>
        <end position="111"/>
    </location>
</feature>
<dbReference type="EMBL" id="CADCVU010000204">
    <property type="protein sequence ID" value="CAA9518194.1"/>
    <property type="molecule type" value="Genomic_DNA"/>
</dbReference>
<feature type="non-terminal residue" evidence="2">
    <location>
        <position position="1"/>
    </location>
</feature>
<gene>
    <name evidence="2" type="ORF">AVDCRST_MAG45-2328</name>
</gene>
<dbReference type="AlphaFoldDB" id="A0A6J4TBC7"/>
<feature type="compositionally biased region" description="Low complexity" evidence="1">
    <location>
        <begin position="69"/>
        <end position="78"/>
    </location>
</feature>
<accession>A0A6J4TBC7</accession>
<feature type="non-terminal residue" evidence="2">
    <location>
        <position position="128"/>
    </location>
</feature>
<reference evidence="2" key="1">
    <citation type="submission" date="2020-02" db="EMBL/GenBank/DDBJ databases">
        <authorList>
            <person name="Meier V. D."/>
        </authorList>
    </citation>
    <scope>NUCLEOTIDE SEQUENCE</scope>
    <source>
        <strain evidence="2">AVDCRST_MAG45</strain>
    </source>
</reference>